<proteinExistence type="predicted"/>
<evidence type="ECO:0000256" key="1">
    <source>
        <dbReference type="SAM" id="SignalP"/>
    </source>
</evidence>
<dbReference type="AlphaFoldDB" id="A0A6B0UCL1"/>
<evidence type="ECO:0000313" key="2">
    <source>
        <dbReference type="EMBL" id="MXU83913.1"/>
    </source>
</evidence>
<reference evidence="2" key="1">
    <citation type="submission" date="2019-12" db="EMBL/GenBank/DDBJ databases">
        <title>An insight into the sialome of adult female Ixodes ricinus ticks feeding for 6 days.</title>
        <authorList>
            <person name="Perner J."/>
            <person name="Ribeiro J.M.C."/>
        </authorList>
    </citation>
    <scope>NUCLEOTIDE SEQUENCE</scope>
    <source>
        <strain evidence="2">Semi-engorged</strain>
        <tissue evidence="2">Salivary glands</tissue>
    </source>
</reference>
<sequence>MASGFPWLASSSIILFRMAAFSSLSACSCRFHSSTFEVLSCSAHVSRALLFFSVCNSTSHFLAFAELCARASLSLSFS</sequence>
<protein>
    <submittedName>
        <fullName evidence="2">Putative secreted protein</fullName>
    </submittedName>
</protein>
<feature type="signal peptide" evidence="1">
    <location>
        <begin position="1"/>
        <end position="26"/>
    </location>
</feature>
<name>A0A6B0UCL1_IXORI</name>
<organism evidence="2">
    <name type="scientific">Ixodes ricinus</name>
    <name type="common">Common tick</name>
    <name type="synonym">Acarus ricinus</name>
    <dbReference type="NCBI Taxonomy" id="34613"/>
    <lineage>
        <taxon>Eukaryota</taxon>
        <taxon>Metazoa</taxon>
        <taxon>Ecdysozoa</taxon>
        <taxon>Arthropoda</taxon>
        <taxon>Chelicerata</taxon>
        <taxon>Arachnida</taxon>
        <taxon>Acari</taxon>
        <taxon>Parasitiformes</taxon>
        <taxon>Ixodida</taxon>
        <taxon>Ixodoidea</taxon>
        <taxon>Ixodidae</taxon>
        <taxon>Ixodinae</taxon>
        <taxon>Ixodes</taxon>
    </lineage>
</organism>
<accession>A0A6B0UCL1</accession>
<dbReference type="EMBL" id="GIFC01001830">
    <property type="protein sequence ID" value="MXU83913.1"/>
    <property type="molecule type" value="Transcribed_RNA"/>
</dbReference>
<feature type="chain" id="PRO_5025341075" evidence="1">
    <location>
        <begin position="27"/>
        <end position="78"/>
    </location>
</feature>
<keyword evidence="1" id="KW-0732">Signal</keyword>